<evidence type="ECO:0000313" key="4">
    <source>
        <dbReference type="Proteomes" id="UP000184161"/>
    </source>
</evidence>
<dbReference type="Proteomes" id="UP000075591">
    <property type="component" value="Unassembled WGS sequence"/>
</dbReference>
<protein>
    <submittedName>
        <fullName evidence="1">DNA alkylation repair protein</fullName>
    </submittedName>
</protein>
<sequence>MKNTIRTQIFELIDPEYQKFSAALIPNIDNVLGVRLPELRKIAKKIAKDDWRTYLKTAEDEYFEEIMLQGMVIGYVKTDINDQLSYVASFIPKIDNWSVCDSFCIGLKFTKEHREAVWEFLQSYLSSKNEYEVRFGVVMLLDFYIENGYISKVLTLLDNTKHNGFYAKMAIAWAVSICYIKFPDLTLDYLKHNTLDDFTYNKALQKITESYRVDKETKALIRSMKRKHFK</sequence>
<evidence type="ECO:0000313" key="2">
    <source>
        <dbReference type="EMBL" id="OJS96586.1"/>
    </source>
</evidence>
<dbReference type="EMBL" id="LOMT01000127">
    <property type="protein sequence ID" value="KXX89237.1"/>
    <property type="molecule type" value="Genomic_DNA"/>
</dbReference>
<dbReference type="InterPro" id="IPR014825">
    <property type="entry name" value="DNA_alkylation"/>
</dbReference>
<dbReference type="RefSeq" id="WP_017560045.1">
    <property type="nucleotide sequence ID" value="NZ_AP024504.2"/>
</dbReference>
<accession>A0A150AYU6</accession>
<dbReference type="Pfam" id="PF08713">
    <property type="entry name" value="DNA_alkylation"/>
    <property type="match status" value="1"/>
</dbReference>
<reference evidence="2 4" key="2">
    <citation type="submission" date="2016-10" db="EMBL/GenBank/DDBJ databases">
        <title>Draft Genome Sequence of one Bacillus cereus strain isolated from pooled breast milk.</title>
        <authorList>
            <person name="Woudstra C."/>
            <person name="Chamoin A."/>
            <person name="Gentil S."/>
            <person name="Rambeloson T."/>
            <person name="Delannoye S."/>
            <person name="Heinnekine J.A."/>
            <person name="Herbin S."/>
            <person name="Fach P."/>
        </authorList>
    </citation>
    <scope>NUCLEOTIDE SEQUENCE [LARGE SCALE GENOMIC DNA]</scope>
    <source>
        <strain evidence="2 4">16SBCL1279</strain>
    </source>
</reference>
<gene>
    <name evidence="1" type="ORF">AT274_23415</name>
    <name evidence="2" type="ORF">BKK64_07155</name>
</gene>
<dbReference type="AlphaFoldDB" id="A0A150AYU6"/>
<dbReference type="CDD" id="cd06561">
    <property type="entry name" value="AlkD_like"/>
    <property type="match status" value="1"/>
</dbReference>
<dbReference type="PATRIC" id="fig|1396.432.peg.3137"/>
<reference evidence="1 3" key="1">
    <citation type="submission" date="2015-12" db="EMBL/GenBank/DDBJ databases">
        <title>Bacillus cereus Group isolate.</title>
        <authorList>
            <person name="Kovac J."/>
        </authorList>
    </citation>
    <scope>NUCLEOTIDE SEQUENCE [LARGE SCALE GENOMIC DNA]</scope>
    <source>
        <strain evidence="1 3">FSL W8-0275</strain>
    </source>
</reference>
<dbReference type="PANTHER" id="PTHR34070">
    <property type="entry name" value="ARMADILLO-TYPE FOLD"/>
    <property type="match status" value="1"/>
</dbReference>
<evidence type="ECO:0000313" key="1">
    <source>
        <dbReference type="EMBL" id="KXX89237.1"/>
    </source>
</evidence>
<dbReference type="InterPro" id="IPR016024">
    <property type="entry name" value="ARM-type_fold"/>
</dbReference>
<evidence type="ECO:0000313" key="3">
    <source>
        <dbReference type="Proteomes" id="UP000075591"/>
    </source>
</evidence>
<proteinExistence type="predicted"/>
<comment type="caution">
    <text evidence="1">The sequence shown here is derived from an EMBL/GenBank/DDBJ whole genome shotgun (WGS) entry which is preliminary data.</text>
</comment>
<organism evidence="1 3">
    <name type="scientific">Bacillus cereus</name>
    <dbReference type="NCBI Taxonomy" id="1396"/>
    <lineage>
        <taxon>Bacteria</taxon>
        <taxon>Bacillati</taxon>
        <taxon>Bacillota</taxon>
        <taxon>Bacilli</taxon>
        <taxon>Bacillales</taxon>
        <taxon>Bacillaceae</taxon>
        <taxon>Bacillus</taxon>
        <taxon>Bacillus cereus group</taxon>
    </lineage>
</organism>
<dbReference type="SUPFAM" id="SSF48371">
    <property type="entry name" value="ARM repeat"/>
    <property type="match status" value="1"/>
</dbReference>
<dbReference type="Gene3D" id="1.25.10.90">
    <property type="match status" value="1"/>
</dbReference>
<dbReference type="EMBL" id="MLYK01000019">
    <property type="protein sequence ID" value="OJS96586.1"/>
    <property type="molecule type" value="Genomic_DNA"/>
</dbReference>
<dbReference type="Proteomes" id="UP000184161">
    <property type="component" value="Unassembled WGS sequence"/>
</dbReference>
<name>A0A150AYU6_BACCE</name>
<dbReference type="PANTHER" id="PTHR34070:SF1">
    <property type="entry name" value="DNA ALKYLATION REPAIR PROTEIN"/>
    <property type="match status" value="1"/>
</dbReference>